<keyword evidence="6" id="KW-1185">Reference proteome</keyword>
<dbReference type="HOGENOM" id="CLU_3002478_0_0_1"/>
<dbReference type="SMART" id="SM00059">
    <property type="entry name" value="FN2"/>
    <property type="match status" value="1"/>
</dbReference>
<dbReference type="InterPro" id="IPR036943">
    <property type="entry name" value="FN_type2_sf"/>
</dbReference>
<keyword evidence="2" id="KW-1015">Disulfide bond</keyword>
<dbReference type="PROSITE" id="PS51092">
    <property type="entry name" value="FN2_2"/>
    <property type="match status" value="1"/>
</dbReference>
<evidence type="ECO:0000313" key="6">
    <source>
        <dbReference type="Proteomes" id="UP000001593"/>
    </source>
</evidence>
<dbReference type="Pfam" id="PF00040">
    <property type="entry name" value="fn2"/>
    <property type="match status" value="1"/>
</dbReference>
<reference evidence="5 6" key="1">
    <citation type="journal article" date="2007" name="Science">
        <title>Sea anemone genome reveals ancestral eumetazoan gene repertoire and genomic organization.</title>
        <authorList>
            <person name="Putnam N.H."/>
            <person name="Srivastava M."/>
            <person name="Hellsten U."/>
            <person name="Dirks B."/>
            <person name="Chapman J."/>
            <person name="Salamov A."/>
            <person name="Terry A."/>
            <person name="Shapiro H."/>
            <person name="Lindquist E."/>
            <person name="Kapitonov V.V."/>
            <person name="Jurka J."/>
            <person name="Genikhovich G."/>
            <person name="Grigoriev I.V."/>
            <person name="Lucas S.M."/>
            <person name="Steele R.E."/>
            <person name="Finnerty J.R."/>
            <person name="Technau U."/>
            <person name="Martindale M.Q."/>
            <person name="Rokhsar D.S."/>
        </authorList>
    </citation>
    <scope>NUCLEOTIDE SEQUENCE [LARGE SCALE GENOMIC DNA]</scope>
    <source>
        <strain evidence="6">CH2 X CH6</strain>
    </source>
</reference>
<dbReference type="PROSITE" id="PS00023">
    <property type="entry name" value="FN2_1"/>
    <property type="match status" value="1"/>
</dbReference>
<dbReference type="FunFam" id="2.10.10.10:FF:000009">
    <property type="entry name" value="Epididymal sperm-binding protein 1"/>
    <property type="match status" value="1"/>
</dbReference>
<evidence type="ECO:0000256" key="1">
    <source>
        <dbReference type="ARBA" id="ARBA00022737"/>
    </source>
</evidence>
<dbReference type="InterPro" id="IPR013806">
    <property type="entry name" value="Kringle-like"/>
</dbReference>
<gene>
    <name evidence="5" type="ORF">NEMVEDRAFT_v1g86166</name>
</gene>
<accession>A7RLZ9</accession>
<evidence type="ECO:0000259" key="4">
    <source>
        <dbReference type="PROSITE" id="PS51092"/>
    </source>
</evidence>
<dbReference type="EMBL" id="DS469519">
    <property type="protein sequence ID" value="EDO47418.1"/>
    <property type="molecule type" value="Genomic_DNA"/>
</dbReference>
<dbReference type="AlphaFoldDB" id="A7RLZ9"/>
<dbReference type="InterPro" id="IPR000562">
    <property type="entry name" value="FN_type2_dom"/>
</dbReference>
<feature type="domain" description="Fibronectin type-II" evidence="4">
    <location>
        <begin position="12"/>
        <end position="57"/>
    </location>
</feature>
<dbReference type="STRING" id="45351.A7RLZ9"/>
<dbReference type="InParanoid" id="A7RLZ9"/>
<name>A7RLZ9_NEMVE</name>
<comment type="caution">
    <text evidence="3">Lacks conserved residue(s) required for the propagation of feature annotation.</text>
</comment>
<evidence type="ECO:0000256" key="3">
    <source>
        <dbReference type="PROSITE-ProRule" id="PRU00479"/>
    </source>
</evidence>
<organism evidence="5 6">
    <name type="scientific">Nematostella vectensis</name>
    <name type="common">Starlet sea anemone</name>
    <dbReference type="NCBI Taxonomy" id="45351"/>
    <lineage>
        <taxon>Eukaryota</taxon>
        <taxon>Metazoa</taxon>
        <taxon>Cnidaria</taxon>
        <taxon>Anthozoa</taxon>
        <taxon>Hexacorallia</taxon>
        <taxon>Actiniaria</taxon>
        <taxon>Edwardsiidae</taxon>
        <taxon>Nematostella</taxon>
    </lineage>
</organism>
<evidence type="ECO:0000313" key="5">
    <source>
        <dbReference type="EMBL" id="EDO47418.1"/>
    </source>
</evidence>
<dbReference type="PRINTS" id="PR00013">
    <property type="entry name" value="FNTYPEII"/>
</dbReference>
<dbReference type="PhylomeDB" id="A7RLZ9"/>
<evidence type="ECO:0000256" key="2">
    <source>
        <dbReference type="ARBA" id="ARBA00023157"/>
    </source>
</evidence>
<sequence>YAGCLETVGGNSKGKCCTFPFIYKDTLYNRCTMKDSPALWCATRLSYDTHKEWGFCK</sequence>
<dbReference type="Gene3D" id="2.10.10.10">
    <property type="entry name" value="Fibronectin, type II, collagen-binding"/>
    <property type="match status" value="1"/>
</dbReference>
<feature type="non-terminal residue" evidence="5">
    <location>
        <position position="1"/>
    </location>
</feature>
<dbReference type="SUPFAM" id="SSF57440">
    <property type="entry name" value="Kringle-like"/>
    <property type="match status" value="1"/>
</dbReference>
<keyword evidence="1" id="KW-0677">Repeat</keyword>
<protein>
    <recommendedName>
        <fullName evidence="4">Fibronectin type-II domain-containing protein</fullName>
    </recommendedName>
</protein>
<proteinExistence type="predicted"/>
<dbReference type="Proteomes" id="UP000001593">
    <property type="component" value="Unassembled WGS sequence"/>
</dbReference>